<dbReference type="EMBL" id="EU955086">
    <property type="protein sequence ID" value="ACG27204.1"/>
    <property type="molecule type" value="mRNA"/>
</dbReference>
<dbReference type="EMBL" id="BT034981">
    <property type="protein sequence ID" value="ACF79986.1"/>
    <property type="molecule type" value="mRNA"/>
</dbReference>
<evidence type="ECO:0000313" key="2">
    <source>
        <dbReference type="EMBL" id="ACG27204.1"/>
    </source>
</evidence>
<reference evidence="2" key="1">
    <citation type="journal article" date="2009" name="Plant Mol. Biol.">
        <title>Insights into corn genes derived from large-scale cDNA sequencing.</title>
        <authorList>
            <person name="Alexandrov N.N."/>
            <person name="Brover V.V."/>
            <person name="Freidin S."/>
            <person name="Troukhan M.E."/>
            <person name="Tatarinova T.V."/>
            <person name="Zhang H."/>
            <person name="Swaller T.J."/>
            <person name="Lu Y.P."/>
            <person name="Bouck J."/>
            <person name="Flavell R.B."/>
            <person name="Feldmann K.A."/>
        </authorList>
    </citation>
    <scope>NUCLEOTIDE SEQUENCE</scope>
</reference>
<reference evidence="1" key="2">
    <citation type="journal article" date="2009" name="PLoS Genet.">
        <title>Sequencing, mapping, and analysis of 27,455 maize full-length cDNAs.</title>
        <authorList>
            <person name="Soderlund C."/>
            <person name="Descour A."/>
            <person name="Kudrna D."/>
            <person name="Bomhoff M."/>
            <person name="Boyd L."/>
            <person name="Currie J."/>
            <person name="Angelova A."/>
            <person name="Collura K."/>
            <person name="Wissotski M."/>
            <person name="Ashley E."/>
            <person name="Morrow D."/>
            <person name="Fernandes J."/>
            <person name="Walbot V."/>
            <person name="Yu Y."/>
        </authorList>
    </citation>
    <scope>NUCLEOTIDE SEQUENCE</scope>
    <source>
        <strain evidence="1">B73</strain>
    </source>
</reference>
<evidence type="ECO:0000313" key="1">
    <source>
        <dbReference type="EMBL" id="ACF79986.1"/>
    </source>
</evidence>
<proteinExistence type="evidence at transcript level"/>
<name>B4FCZ3_MAIZE</name>
<organism evidence="1">
    <name type="scientific">Zea mays</name>
    <name type="common">Maize</name>
    <dbReference type="NCBI Taxonomy" id="4577"/>
    <lineage>
        <taxon>Eukaryota</taxon>
        <taxon>Viridiplantae</taxon>
        <taxon>Streptophyta</taxon>
        <taxon>Embryophyta</taxon>
        <taxon>Tracheophyta</taxon>
        <taxon>Spermatophyta</taxon>
        <taxon>Magnoliopsida</taxon>
        <taxon>Liliopsida</taxon>
        <taxon>Poales</taxon>
        <taxon>Poaceae</taxon>
        <taxon>PACMAD clade</taxon>
        <taxon>Panicoideae</taxon>
        <taxon>Andropogonodae</taxon>
        <taxon>Andropogoneae</taxon>
        <taxon>Tripsacinae</taxon>
        <taxon>Zea</taxon>
    </lineage>
</organism>
<sequence length="176" mass="19066">MPWWSTGIGTRTCVALLYPIFAGEVSGRSVQVVYVKHSFYFLSYYILLLPVRTGGVCLCGGAPGSGCSERPSASPSPCHLVNAPRHLADSPSCWLSARPLALGGVACRPGPVSSHVAARWCFRVMGGSFVYLSDRHVMCSARTAAATLRDARTSFQQDDSVWTPELRFGVLKANRR</sequence>
<protein>
    <submittedName>
        <fullName evidence="1">Uncharacterized protein</fullName>
    </submittedName>
</protein>
<accession>B4FCZ3</accession>
<dbReference type="HOGENOM" id="CLU_1527413_0_0_1"/>
<dbReference type="AlphaFoldDB" id="B4FCZ3"/>